<dbReference type="GO" id="GO:0031298">
    <property type="term" value="C:replication fork protection complex"/>
    <property type="evidence" value="ECO:0007669"/>
    <property type="project" value="TreeGrafter"/>
</dbReference>
<feature type="region of interest" description="Disordered" evidence="4">
    <location>
        <begin position="655"/>
        <end position="677"/>
    </location>
</feature>
<evidence type="ECO:0000256" key="3">
    <source>
        <dbReference type="ARBA" id="ARBA00023306"/>
    </source>
</evidence>
<feature type="region of interest" description="Disordered" evidence="4">
    <location>
        <begin position="979"/>
        <end position="1008"/>
    </location>
</feature>
<reference evidence="6" key="1">
    <citation type="submission" date="2023-03" db="EMBL/GenBank/DDBJ databases">
        <authorList>
            <person name="Julca I."/>
        </authorList>
    </citation>
    <scope>NUCLEOTIDE SEQUENCE</scope>
</reference>
<evidence type="ECO:0000256" key="2">
    <source>
        <dbReference type="ARBA" id="ARBA00023242"/>
    </source>
</evidence>
<dbReference type="GO" id="GO:0006281">
    <property type="term" value="P:DNA repair"/>
    <property type="evidence" value="ECO:0007669"/>
    <property type="project" value="TreeGrafter"/>
</dbReference>
<name>A0AAV1CAX6_OLDCO</name>
<dbReference type="Pfam" id="PF04821">
    <property type="entry name" value="TIMELESS"/>
    <property type="match status" value="1"/>
</dbReference>
<dbReference type="PANTHER" id="PTHR22940:SF4">
    <property type="entry name" value="PROTEIN TIMELESS HOMOLOG"/>
    <property type="match status" value="1"/>
</dbReference>
<feature type="compositionally biased region" description="Basic residues" evidence="4">
    <location>
        <begin position="998"/>
        <end position="1008"/>
    </location>
</feature>
<gene>
    <name evidence="6" type="ORF">OLC1_LOCUS4032</name>
</gene>
<feature type="region of interest" description="Disordered" evidence="4">
    <location>
        <begin position="1067"/>
        <end position="1181"/>
    </location>
</feature>
<dbReference type="GO" id="GO:0000076">
    <property type="term" value="P:DNA replication checkpoint signaling"/>
    <property type="evidence" value="ECO:0007669"/>
    <property type="project" value="TreeGrafter"/>
</dbReference>
<keyword evidence="2" id="KW-0539">Nucleus</keyword>
<dbReference type="InterPro" id="IPR006906">
    <property type="entry name" value="Timeless_N"/>
</dbReference>
<feature type="compositionally biased region" description="Polar residues" evidence="4">
    <location>
        <begin position="1109"/>
        <end position="1120"/>
    </location>
</feature>
<feature type="compositionally biased region" description="Basic and acidic residues" evidence="4">
    <location>
        <begin position="657"/>
        <end position="671"/>
    </location>
</feature>
<evidence type="ECO:0000256" key="4">
    <source>
        <dbReference type="SAM" id="MobiDB-lite"/>
    </source>
</evidence>
<dbReference type="GO" id="GO:0043111">
    <property type="term" value="P:replication fork arrest"/>
    <property type="evidence" value="ECO:0007669"/>
    <property type="project" value="TreeGrafter"/>
</dbReference>
<feature type="compositionally biased region" description="Polar residues" evidence="4">
    <location>
        <begin position="987"/>
        <end position="996"/>
    </location>
</feature>
<evidence type="ECO:0000259" key="5">
    <source>
        <dbReference type="Pfam" id="PF04821"/>
    </source>
</evidence>
<dbReference type="EMBL" id="OX459118">
    <property type="protein sequence ID" value="CAI9092343.1"/>
    <property type="molecule type" value="Genomic_DNA"/>
</dbReference>
<dbReference type="Proteomes" id="UP001161247">
    <property type="component" value="Chromosome 1"/>
</dbReference>
<comment type="subcellular location">
    <subcellularLocation>
        <location evidence="1">Nucleus</location>
    </subcellularLocation>
</comment>
<dbReference type="GO" id="GO:0003677">
    <property type="term" value="F:DNA binding"/>
    <property type="evidence" value="ECO:0007669"/>
    <property type="project" value="TreeGrafter"/>
</dbReference>
<protein>
    <submittedName>
        <fullName evidence="6">OLC1v1027545C1</fullName>
    </submittedName>
</protein>
<feature type="compositionally biased region" description="Acidic residues" evidence="4">
    <location>
        <begin position="1080"/>
        <end position="1093"/>
    </location>
</feature>
<feature type="region of interest" description="Disordered" evidence="4">
    <location>
        <begin position="577"/>
        <end position="615"/>
    </location>
</feature>
<keyword evidence="3" id="KW-0131">Cell cycle</keyword>
<feature type="compositionally biased region" description="Polar residues" evidence="4">
    <location>
        <begin position="880"/>
        <end position="890"/>
    </location>
</feature>
<keyword evidence="7" id="KW-1185">Reference proteome</keyword>
<proteinExistence type="predicted"/>
<evidence type="ECO:0000313" key="7">
    <source>
        <dbReference type="Proteomes" id="UP001161247"/>
    </source>
</evidence>
<dbReference type="AlphaFoldDB" id="A0AAV1CAX6"/>
<dbReference type="PANTHER" id="PTHR22940">
    <property type="entry name" value="TIMEOUT/TIMELESS-2"/>
    <property type="match status" value="1"/>
</dbReference>
<feature type="domain" description="Timeless N-terminal" evidence="5">
    <location>
        <begin position="25"/>
        <end position="312"/>
    </location>
</feature>
<organism evidence="6 7">
    <name type="scientific">Oldenlandia corymbosa var. corymbosa</name>
    <dbReference type="NCBI Taxonomy" id="529605"/>
    <lineage>
        <taxon>Eukaryota</taxon>
        <taxon>Viridiplantae</taxon>
        <taxon>Streptophyta</taxon>
        <taxon>Embryophyta</taxon>
        <taxon>Tracheophyta</taxon>
        <taxon>Spermatophyta</taxon>
        <taxon>Magnoliopsida</taxon>
        <taxon>eudicotyledons</taxon>
        <taxon>Gunneridae</taxon>
        <taxon>Pentapetalae</taxon>
        <taxon>asterids</taxon>
        <taxon>lamiids</taxon>
        <taxon>Gentianales</taxon>
        <taxon>Rubiaceae</taxon>
        <taxon>Rubioideae</taxon>
        <taxon>Spermacoceae</taxon>
        <taxon>Hedyotis-Oldenlandia complex</taxon>
        <taxon>Oldenlandia</taxon>
    </lineage>
</organism>
<feature type="compositionally biased region" description="Low complexity" evidence="4">
    <location>
        <begin position="1149"/>
        <end position="1159"/>
    </location>
</feature>
<sequence length="1229" mass="139409">MEGLSLICAGLGAIEEDDDGNRIGYSKGEYCLDNLKDLLRSLRRDDPQTRDVFKQICKWNIVGKDLMPILDYCHDDRNLVLNAVKVLVFLTMPIEPSTTAIAQQIEYLWGVKSAITFSSSIPVILSLLEKPLENLDRQVHTLVPHNIILHYPDILLPIKINLKSESFTEDDWKLVQLVLTLFRNLLAIQEISTQQKAGGSATEYLSVRDRFLELLFEENVMEVLLALTQSIGGSYRYFRQDNFLLLETFHYIFMGQEPELIARTLLENCKEDESAETSLQGLNYIMQEEQEKRKLNRQRNMGSYSHFGGTFTRFTLDGSKTLCQGNPSFRPSDAMLKASKNHRGPSKRTVWDHGRLPSMKNKTLRLLHDFINQFLSGGYNVLMQSIREDIEKEHHAIQNSDVVVFFQVAWFVTSFQYYKFLNEKSGDEVKDTPIDHLTDSTLFSGSICGPIAETLNESMFLVLISKWRYAFDALKETNDYTLLSAAGSLLKIMIRQLDLVLKKSPEDSMEPKTARVLLYKLFYDQTDEGMTQSLLNMIKSFDVHKQAKSDLADLVETIHVIFRLMENLQTRGALRVTRRSRRKTMKKDLVDGSLNKDVASQNEVPGPGNKQSEDVSTVEERLAGHDSGCNVNEDPSQDSAHIEVGTETQNLRSNFQEAEKEDPREFNHDADSSSGDEQQAITDEVDFRMHTIVSTLGNHNIMNNLCWLLKFYKSNSLSTNHYIICLLRRICEDLELSPMLYQLSFLIIFYDILEEQKSKPCREHQNIVSFLTTLIRRMLRKMKKRPLLFVEVLFWKTRKECHLISAECMLNELGSLKKDIGEGGLNGETALSGGQGWVRRSIADALGDDEADFTMLHREVEDKDENPSETHFNALDINDGTKSALSSTDNDVNEKENYTRGASRVKKVSEASFKKRKSRVLNQEMEGKIRVLYEKYKNHDNCSDLISNALEVDGSEVPPNQVSRTLKKLGLQLIKKKRQSAYPDQVGDSNNNLDGSHSSKKPSHIRKRVRAFSEVQEQRIKDLFEQFKDHKRCSHMIAEALDAEGGISARQVTYKLKQLGLSVSTKKRSEKGFQLRDSSEDSEGGADDSDDEALISLKTRSKKQKVTELAQTQNQETAINLSEDESPSPVHLNAFEQSAGVEESETEHAAAAAGNTGSADPEGFTSGKPSDSASLEEADDMEMQTKVVHDRLADELADYDDEISVVGSEIRAPSLRRRMIMDLDDDDEE</sequence>
<feature type="compositionally biased region" description="Basic and acidic residues" evidence="4">
    <location>
        <begin position="1070"/>
        <end position="1079"/>
    </location>
</feature>
<feature type="region of interest" description="Disordered" evidence="4">
    <location>
        <begin position="861"/>
        <end position="903"/>
    </location>
</feature>
<evidence type="ECO:0000256" key="1">
    <source>
        <dbReference type="ARBA" id="ARBA00004123"/>
    </source>
</evidence>
<dbReference type="InterPro" id="IPR044998">
    <property type="entry name" value="Timeless"/>
</dbReference>
<evidence type="ECO:0000313" key="6">
    <source>
        <dbReference type="EMBL" id="CAI9092343.1"/>
    </source>
</evidence>
<accession>A0AAV1CAX6</accession>